<evidence type="ECO:0000256" key="1">
    <source>
        <dbReference type="ARBA" id="ARBA00005109"/>
    </source>
</evidence>
<dbReference type="PANTHER" id="PTHR22981">
    <property type="entry name" value="3-HYDROXYISOBUTYRATE DEHYDROGENASE-RELATED"/>
    <property type="match status" value="1"/>
</dbReference>
<dbReference type="GO" id="GO:0050661">
    <property type="term" value="F:NADP binding"/>
    <property type="evidence" value="ECO:0007669"/>
    <property type="project" value="InterPro"/>
</dbReference>
<accession>A0A507AMZ4</accession>
<feature type="domain" description="6-phosphogluconate dehydrogenase NADP-binding" evidence="9">
    <location>
        <begin position="13"/>
        <end position="184"/>
    </location>
</feature>
<dbReference type="Gene3D" id="3.40.50.720">
    <property type="entry name" value="NAD(P)-binding Rossmann-like Domain"/>
    <property type="match status" value="1"/>
</dbReference>
<dbReference type="GO" id="GO:0006574">
    <property type="term" value="P:L-valine catabolic process"/>
    <property type="evidence" value="ECO:0007669"/>
    <property type="project" value="TreeGrafter"/>
</dbReference>
<evidence type="ECO:0000256" key="4">
    <source>
        <dbReference type="ARBA" id="ARBA00022456"/>
    </source>
</evidence>
<dbReference type="RefSeq" id="XP_030989687.1">
    <property type="nucleotide sequence ID" value="XM_031132911.1"/>
</dbReference>
<dbReference type="InParanoid" id="A0A507AMZ4"/>
<feature type="active site" evidence="8">
    <location>
        <position position="194"/>
    </location>
</feature>
<keyword evidence="6" id="KW-0520">NAD</keyword>
<dbReference type="STRING" id="1093900.A0A507AMZ4"/>
<dbReference type="FunFam" id="1.10.1040.10:FF:000006">
    <property type="entry name" value="3-hydroxyisobutyrate dehydrogenase"/>
    <property type="match status" value="1"/>
</dbReference>
<dbReference type="AlphaFoldDB" id="A0A507AMZ4"/>
<dbReference type="OrthoDB" id="21615at2759"/>
<dbReference type="InterPro" id="IPR015815">
    <property type="entry name" value="HIBADH-related"/>
</dbReference>
<dbReference type="PIRSF" id="PIRSF000103">
    <property type="entry name" value="HIBADH"/>
    <property type="match status" value="1"/>
</dbReference>
<evidence type="ECO:0000256" key="3">
    <source>
        <dbReference type="ARBA" id="ARBA00012991"/>
    </source>
</evidence>
<dbReference type="EC" id="1.1.1.31" evidence="3"/>
<dbReference type="Pfam" id="PF03446">
    <property type="entry name" value="NAD_binding_2"/>
    <property type="match status" value="1"/>
</dbReference>
<dbReference type="GO" id="GO:0008442">
    <property type="term" value="F:3-hydroxyisobutyrate dehydrogenase activity"/>
    <property type="evidence" value="ECO:0007669"/>
    <property type="project" value="UniProtKB-EC"/>
</dbReference>
<dbReference type="Proteomes" id="UP000319257">
    <property type="component" value="Unassembled WGS sequence"/>
</dbReference>
<dbReference type="PANTHER" id="PTHR22981:SF81">
    <property type="entry name" value="DEHYDROGENASE, PUTATIVE-RELATED"/>
    <property type="match status" value="1"/>
</dbReference>
<evidence type="ECO:0000256" key="2">
    <source>
        <dbReference type="ARBA" id="ARBA00006013"/>
    </source>
</evidence>
<dbReference type="Pfam" id="PF14833">
    <property type="entry name" value="NAD_binding_11"/>
    <property type="match status" value="1"/>
</dbReference>
<dbReference type="InterPro" id="IPR002204">
    <property type="entry name" value="3-OH-isobutyrate_DH-rel_CS"/>
</dbReference>
<comment type="pathway">
    <text evidence="1">Amino-acid degradation; L-valine degradation.</text>
</comment>
<dbReference type="Gene3D" id="1.10.1040.10">
    <property type="entry name" value="N-(1-d-carboxylethyl)-l-norvaline Dehydrogenase, domain 2"/>
    <property type="match status" value="1"/>
</dbReference>
<feature type="domain" description="3-hydroxyisobutyrate dehydrogenase-like NAD-binding" evidence="10">
    <location>
        <begin position="190"/>
        <end position="314"/>
    </location>
</feature>
<dbReference type="GO" id="GO:0051287">
    <property type="term" value="F:NAD binding"/>
    <property type="evidence" value="ECO:0007669"/>
    <property type="project" value="InterPro"/>
</dbReference>
<evidence type="ECO:0000313" key="12">
    <source>
        <dbReference type="Proteomes" id="UP000319257"/>
    </source>
</evidence>
<dbReference type="InterPro" id="IPR029154">
    <property type="entry name" value="HIBADH-like_NADP-bd"/>
</dbReference>
<evidence type="ECO:0000313" key="11">
    <source>
        <dbReference type="EMBL" id="TPX07976.1"/>
    </source>
</evidence>
<dbReference type="InterPro" id="IPR036291">
    <property type="entry name" value="NAD(P)-bd_dom_sf"/>
</dbReference>
<name>A0A507AMZ4_9PEZI</name>
<dbReference type="SUPFAM" id="SSF51735">
    <property type="entry name" value="NAD(P)-binding Rossmann-fold domains"/>
    <property type="match status" value="1"/>
</dbReference>
<comment type="catalytic activity">
    <reaction evidence="7">
        <text>3-hydroxy-2-methylpropanoate + NAD(+) = 2-methyl-3-oxopropanoate + NADH + H(+)</text>
        <dbReference type="Rhea" id="RHEA:17681"/>
        <dbReference type="ChEBI" id="CHEBI:11805"/>
        <dbReference type="ChEBI" id="CHEBI:15378"/>
        <dbReference type="ChEBI" id="CHEBI:57540"/>
        <dbReference type="ChEBI" id="CHEBI:57700"/>
        <dbReference type="ChEBI" id="CHEBI:57945"/>
        <dbReference type="EC" id="1.1.1.31"/>
    </reaction>
</comment>
<evidence type="ECO:0000256" key="7">
    <source>
        <dbReference type="ARBA" id="ARBA00049197"/>
    </source>
</evidence>
<dbReference type="InterPro" id="IPR013328">
    <property type="entry name" value="6PGD_dom2"/>
</dbReference>
<dbReference type="InterPro" id="IPR008927">
    <property type="entry name" value="6-PGluconate_DH-like_C_sf"/>
</dbReference>
<organism evidence="11 12">
    <name type="scientific">Thyridium curvatum</name>
    <dbReference type="NCBI Taxonomy" id="1093900"/>
    <lineage>
        <taxon>Eukaryota</taxon>
        <taxon>Fungi</taxon>
        <taxon>Dikarya</taxon>
        <taxon>Ascomycota</taxon>
        <taxon>Pezizomycotina</taxon>
        <taxon>Sordariomycetes</taxon>
        <taxon>Sordariomycetidae</taxon>
        <taxon>Thyridiales</taxon>
        <taxon>Thyridiaceae</taxon>
        <taxon>Thyridium</taxon>
    </lineage>
</organism>
<keyword evidence="5" id="KW-0560">Oxidoreductase</keyword>
<dbReference type="EMBL" id="SKBQ01000082">
    <property type="protein sequence ID" value="TPX07976.1"/>
    <property type="molecule type" value="Genomic_DNA"/>
</dbReference>
<evidence type="ECO:0000259" key="10">
    <source>
        <dbReference type="Pfam" id="PF14833"/>
    </source>
</evidence>
<keyword evidence="4" id="KW-0101">Branched-chain amino acid catabolism</keyword>
<comment type="caution">
    <text evidence="11">The sequence shown here is derived from an EMBL/GenBank/DDBJ whole genome shotgun (WGS) entry which is preliminary data.</text>
</comment>
<gene>
    <name evidence="11" type="ORF">E0L32_010307</name>
</gene>
<dbReference type="GO" id="GO:0005739">
    <property type="term" value="C:mitochondrion"/>
    <property type="evidence" value="ECO:0007669"/>
    <property type="project" value="TreeGrafter"/>
</dbReference>
<dbReference type="InterPro" id="IPR006115">
    <property type="entry name" value="6PGDH_NADP-bd"/>
</dbReference>
<evidence type="ECO:0000256" key="6">
    <source>
        <dbReference type="ARBA" id="ARBA00023027"/>
    </source>
</evidence>
<keyword evidence="12" id="KW-1185">Reference proteome</keyword>
<evidence type="ECO:0000259" key="9">
    <source>
        <dbReference type="Pfam" id="PF03446"/>
    </source>
</evidence>
<dbReference type="SUPFAM" id="SSF48179">
    <property type="entry name" value="6-phosphogluconate dehydrogenase C-terminal domain-like"/>
    <property type="match status" value="1"/>
</dbReference>
<proteinExistence type="inferred from homology"/>
<evidence type="ECO:0000256" key="5">
    <source>
        <dbReference type="ARBA" id="ARBA00023002"/>
    </source>
</evidence>
<dbReference type="PROSITE" id="PS00895">
    <property type="entry name" value="3_HYDROXYISOBUT_DH"/>
    <property type="match status" value="1"/>
</dbReference>
<comment type="similarity">
    <text evidence="2">Belongs to the HIBADH-related family. 3-hydroxyisobutyrate dehydrogenase subfamily.</text>
</comment>
<dbReference type="GeneID" id="41977754"/>
<protein>
    <recommendedName>
        <fullName evidence="3">3-hydroxyisobutyrate dehydrogenase</fullName>
        <ecNumber evidence="3">1.1.1.31</ecNumber>
    </recommendedName>
</protein>
<evidence type="ECO:0000256" key="8">
    <source>
        <dbReference type="PIRSR" id="PIRSR000103-1"/>
    </source>
</evidence>
<sequence length="325" mass="33853">MTAADKTALPTSVGFIGLGAMGRPMVSNLAKKLPRGSKIHVYDVVAAEIEEVCSLFPSIVNKCANAKEVTERSEVVITMLPEGAHVKSVYLGEDTGIFAGLSTSTTPKLLIDSSTIDTATNLYVKSRLATAFPDTSFYDAPVSGGVIGAVNGTIAFFLGCDSTDPNVPNLTSLLQLMGGKVIPCGGPSLGLAAKLSNNYLSGLITIATAEAMDMGMRAGIDARVLASVFGAGTAQNAICDVFNPVPGVCPRAPSSQGYKGGFRVQLMRKDVGLAVDMARRVGSRNVLGATGLGVYAAASDAADCRDLDSRVVFRYLGGKEDWEKE</sequence>
<reference evidence="11 12" key="1">
    <citation type="submission" date="2019-06" db="EMBL/GenBank/DDBJ databases">
        <title>Draft genome sequence of the filamentous fungus Phialemoniopsis curvata isolated from diesel fuel.</title>
        <authorList>
            <person name="Varaljay V.A."/>
            <person name="Lyon W.J."/>
            <person name="Crouch A.L."/>
            <person name="Drake C.E."/>
            <person name="Hollomon J.M."/>
            <person name="Nadeau L.J."/>
            <person name="Nunn H.S."/>
            <person name="Stevenson B.S."/>
            <person name="Bojanowski C.L."/>
            <person name="Crookes-Goodson W.J."/>
        </authorList>
    </citation>
    <scope>NUCLEOTIDE SEQUENCE [LARGE SCALE GENOMIC DNA]</scope>
    <source>
        <strain evidence="11 12">D216</strain>
    </source>
</reference>